<dbReference type="Proteomes" id="UP000006860">
    <property type="component" value="Chromosome"/>
</dbReference>
<evidence type="ECO:0000256" key="10">
    <source>
        <dbReference type="SAM" id="MobiDB-lite"/>
    </source>
</evidence>
<keyword evidence="9" id="KW-0819">tRNA processing</keyword>
<dbReference type="GO" id="GO:0005737">
    <property type="term" value="C:cytoplasm"/>
    <property type="evidence" value="ECO:0007669"/>
    <property type="project" value="UniProtKB-SubCell"/>
</dbReference>
<evidence type="ECO:0000259" key="11">
    <source>
        <dbReference type="PROSITE" id="PS50137"/>
    </source>
</evidence>
<dbReference type="SMART" id="SM00358">
    <property type="entry name" value="DSRM"/>
    <property type="match status" value="1"/>
</dbReference>
<dbReference type="SUPFAM" id="SSF54768">
    <property type="entry name" value="dsRNA-binding domain-like"/>
    <property type="match status" value="1"/>
</dbReference>
<dbReference type="NCBIfam" id="TIGR02191">
    <property type="entry name" value="RNaseIII"/>
    <property type="match status" value="1"/>
</dbReference>
<feature type="binding site" evidence="9">
    <location>
        <position position="128"/>
    </location>
    <ligand>
        <name>Mg(2+)</name>
        <dbReference type="ChEBI" id="CHEBI:18420"/>
    </ligand>
</feature>
<keyword evidence="9" id="KW-0699">rRNA-binding</keyword>
<feature type="active site" evidence="9">
    <location>
        <position position="128"/>
    </location>
</feature>
<dbReference type="HAMAP" id="MF_00104">
    <property type="entry name" value="RNase_III"/>
    <property type="match status" value="1"/>
</dbReference>
<keyword evidence="5 9" id="KW-0540">Nuclease</keyword>
<keyword evidence="8 9" id="KW-0694">RNA-binding</keyword>
<keyword evidence="9" id="KW-0460">Magnesium</keyword>
<evidence type="ECO:0000256" key="3">
    <source>
        <dbReference type="ARBA" id="ARBA00022552"/>
    </source>
</evidence>
<dbReference type="EMBL" id="CP002546">
    <property type="protein sequence ID" value="ADY59707.1"/>
    <property type="molecule type" value="Genomic_DNA"/>
</dbReference>
<protein>
    <recommendedName>
        <fullName evidence="9">Ribonuclease 3</fullName>
        <ecNumber evidence="9">3.1.26.3</ecNumber>
    </recommendedName>
    <alternativeName>
        <fullName evidence="9">Ribonuclease III</fullName>
        <shortName evidence="9">RNase III</shortName>
    </alternativeName>
</protein>
<proteinExistence type="inferred from homology"/>
<dbReference type="PROSITE" id="PS00517">
    <property type="entry name" value="RNASE_3_1"/>
    <property type="match status" value="1"/>
</dbReference>
<comment type="subcellular location">
    <subcellularLocation>
        <location evidence="9">Cytoplasm</location>
    </subcellularLocation>
</comment>
<keyword evidence="4 9" id="KW-0507">mRNA processing</keyword>
<evidence type="ECO:0000256" key="8">
    <source>
        <dbReference type="ARBA" id="ARBA00022884"/>
    </source>
</evidence>
<gene>
    <name evidence="9" type="primary">rnc</name>
    <name evidence="13" type="ordered locus">Plabr_2104</name>
</gene>
<dbReference type="PROSITE" id="PS50142">
    <property type="entry name" value="RNASE_3_2"/>
    <property type="match status" value="1"/>
</dbReference>
<sequence>MSNEADLPIPDPELVAECEQALGYQFQDKNWLLKSLTHASIAQTRLQSNERMEFLGDAVLGAVVCDRLFALFPEDEEGQMTQMKSEVVSRTACAQLALALGLDRFVQMGKGLHQSREIPLSVLAGVFESVIAAIYLDGGYKAAFDFISGKLEDLIQHAAETAHIRNSKSQLQQLTQRTRSQTPTYELLQESGPDHSKCFLVQAIVGPDTYPPAWGSNKKEAEQKAALNALCFLQGHPIRFPADIIDDEAAEQTTSGEDSASDVSGLAAATAAAAAGLMPFVLDDNITRGGHSNEISESADVAENGAEPTEGDASGSDAGDSSGDVGDVGDIGDIG</sequence>
<feature type="active site" evidence="9">
    <location>
        <position position="57"/>
    </location>
</feature>
<evidence type="ECO:0000259" key="12">
    <source>
        <dbReference type="PROSITE" id="PS50142"/>
    </source>
</evidence>
<keyword evidence="9" id="KW-0963">Cytoplasm</keyword>
<evidence type="ECO:0000313" key="13">
    <source>
        <dbReference type="EMBL" id="ADY59707.1"/>
    </source>
</evidence>
<comment type="function">
    <text evidence="9">Digests double-stranded RNA. Involved in the processing of primary rRNA transcript to yield the immediate precursors to the large and small rRNAs (23S and 16S). Processes some mRNAs, and tRNAs when they are encoded in the rRNA operon. Processes pre-crRNA and tracrRNA of type II CRISPR loci if present in the organism.</text>
</comment>
<evidence type="ECO:0000256" key="1">
    <source>
        <dbReference type="ARBA" id="ARBA00000109"/>
    </source>
</evidence>
<keyword evidence="7 9" id="KW-0378">Hydrolase</keyword>
<evidence type="ECO:0000256" key="7">
    <source>
        <dbReference type="ARBA" id="ARBA00022801"/>
    </source>
</evidence>
<dbReference type="CDD" id="cd10845">
    <property type="entry name" value="DSRM_RNAse_III_family"/>
    <property type="match status" value="1"/>
</dbReference>
<feature type="binding site" evidence="9">
    <location>
        <position position="53"/>
    </location>
    <ligand>
        <name>Mg(2+)</name>
        <dbReference type="ChEBI" id="CHEBI:18420"/>
    </ligand>
</feature>
<dbReference type="Gene3D" id="1.10.1520.10">
    <property type="entry name" value="Ribonuclease III domain"/>
    <property type="match status" value="1"/>
</dbReference>
<dbReference type="Pfam" id="PF00035">
    <property type="entry name" value="dsrm"/>
    <property type="match status" value="1"/>
</dbReference>
<dbReference type="SUPFAM" id="SSF69065">
    <property type="entry name" value="RNase III domain-like"/>
    <property type="match status" value="1"/>
</dbReference>
<organism evidence="13 14">
    <name type="scientific">Rubinisphaera brasiliensis (strain ATCC 49424 / DSM 5305 / JCM 21570 / IAM 15109 / NBRC 103401 / IFAM 1448)</name>
    <name type="common">Planctomyces brasiliensis</name>
    <dbReference type="NCBI Taxonomy" id="756272"/>
    <lineage>
        <taxon>Bacteria</taxon>
        <taxon>Pseudomonadati</taxon>
        <taxon>Planctomycetota</taxon>
        <taxon>Planctomycetia</taxon>
        <taxon>Planctomycetales</taxon>
        <taxon>Planctomycetaceae</taxon>
        <taxon>Rubinisphaera</taxon>
    </lineage>
</organism>
<dbReference type="InterPro" id="IPR036389">
    <property type="entry name" value="RNase_III_sf"/>
</dbReference>
<dbReference type="GO" id="GO:0010468">
    <property type="term" value="P:regulation of gene expression"/>
    <property type="evidence" value="ECO:0007669"/>
    <property type="project" value="TreeGrafter"/>
</dbReference>
<feature type="domain" description="RNase III" evidence="12">
    <location>
        <begin position="15"/>
        <end position="139"/>
    </location>
</feature>
<dbReference type="PROSITE" id="PS50137">
    <property type="entry name" value="DS_RBD"/>
    <property type="match status" value="1"/>
</dbReference>
<dbReference type="GO" id="GO:0006397">
    <property type="term" value="P:mRNA processing"/>
    <property type="evidence" value="ECO:0007669"/>
    <property type="project" value="UniProtKB-UniRule"/>
</dbReference>
<dbReference type="InterPro" id="IPR000999">
    <property type="entry name" value="RNase_III_dom"/>
</dbReference>
<dbReference type="RefSeq" id="WP_013628432.1">
    <property type="nucleotide sequence ID" value="NC_015174.1"/>
</dbReference>
<dbReference type="AlphaFoldDB" id="F0SJD2"/>
<evidence type="ECO:0000256" key="4">
    <source>
        <dbReference type="ARBA" id="ARBA00022664"/>
    </source>
</evidence>
<dbReference type="FunFam" id="1.10.1520.10:FF:000001">
    <property type="entry name" value="Ribonuclease 3"/>
    <property type="match status" value="1"/>
</dbReference>
<dbReference type="Pfam" id="PF14622">
    <property type="entry name" value="Ribonucleas_3_3"/>
    <property type="match status" value="1"/>
</dbReference>
<dbReference type="CDD" id="cd00593">
    <property type="entry name" value="RIBOc"/>
    <property type="match status" value="1"/>
</dbReference>
<dbReference type="PANTHER" id="PTHR11207">
    <property type="entry name" value="RIBONUCLEASE III"/>
    <property type="match status" value="1"/>
</dbReference>
<evidence type="ECO:0000256" key="6">
    <source>
        <dbReference type="ARBA" id="ARBA00022759"/>
    </source>
</evidence>
<dbReference type="GO" id="GO:0019843">
    <property type="term" value="F:rRNA binding"/>
    <property type="evidence" value="ECO:0007669"/>
    <property type="project" value="UniProtKB-KW"/>
</dbReference>
<dbReference type="STRING" id="756272.Plabr_2104"/>
<comment type="cofactor">
    <cofactor evidence="9">
        <name>Mg(2+)</name>
        <dbReference type="ChEBI" id="CHEBI:18420"/>
    </cofactor>
</comment>
<dbReference type="PANTHER" id="PTHR11207:SF0">
    <property type="entry name" value="RIBONUCLEASE 3"/>
    <property type="match status" value="1"/>
</dbReference>
<evidence type="ECO:0000256" key="2">
    <source>
        <dbReference type="ARBA" id="ARBA00010183"/>
    </source>
</evidence>
<dbReference type="GO" id="GO:0008033">
    <property type="term" value="P:tRNA processing"/>
    <property type="evidence" value="ECO:0007669"/>
    <property type="project" value="UniProtKB-KW"/>
</dbReference>
<dbReference type="InterPro" id="IPR011907">
    <property type="entry name" value="RNase_III"/>
</dbReference>
<comment type="similarity">
    <text evidence="2">Belongs to the ribonuclease III family.</text>
</comment>
<dbReference type="eggNOG" id="COG0571">
    <property type="taxonomic scope" value="Bacteria"/>
</dbReference>
<evidence type="ECO:0000313" key="14">
    <source>
        <dbReference type="Proteomes" id="UP000006860"/>
    </source>
</evidence>
<dbReference type="Gene3D" id="3.30.160.20">
    <property type="match status" value="1"/>
</dbReference>
<dbReference type="InterPro" id="IPR014720">
    <property type="entry name" value="dsRBD_dom"/>
</dbReference>
<comment type="catalytic activity">
    <reaction evidence="1 9">
        <text>Endonucleolytic cleavage to 5'-phosphomonoester.</text>
        <dbReference type="EC" id="3.1.26.3"/>
    </reaction>
</comment>
<dbReference type="GO" id="GO:0046872">
    <property type="term" value="F:metal ion binding"/>
    <property type="evidence" value="ECO:0007669"/>
    <property type="project" value="UniProtKB-KW"/>
</dbReference>
<comment type="subunit">
    <text evidence="9">Homodimer.</text>
</comment>
<evidence type="ECO:0000256" key="9">
    <source>
        <dbReference type="HAMAP-Rule" id="MF_00104"/>
    </source>
</evidence>
<dbReference type="SMART" id="SM00535">
    <property type="entry name" value="RIBOc"/>
    <property type="match status" value="1"/>
</dbReference>
<dbReference type="HOGENOM" id="CLU_828698_0_0_0"/>
<dbReference type="KEGG" id="pbs:Plabr_2104"/>
<keyword evidence="9" id="KW-0479">Metal-binding</keyword>
<accession>F0SJD2</accession>
<keyword evidence="3 9" id="KW-0698">rRNA processing</keyword>
<feature type="compositionally biased region" description="Low complexity" evidence="10">
    <location>
        <begin position="311"/>
        <end position="325"/>
    </location>
</feature>
<dbReference type="OrthoDB" id="9805026at2"/>
<evidence type="ECO:0000256" key="5">
    <source>
        <dbReference type="ARBA" id="ARBA00022722"/>
    </source>
</evidence>
<dbReference type="GO" id="GO:0004525">
    <property type="term" value="F:ribonuclease III activity"/>
    <property type="evidence" value="ECO:0007669"/>
    <property type="project" value="UniProtKB-UniRule"/>
</dbReference>
<keyword evidence="14" id="KW-1185">Reference proteome</keyword>
<reference evidence="14" key="1">
    <citation type="submission" date="2011-02" db="EMBL/GenBank/DDBJ databases">
        <title>The complete genome of Planctomyces brasiliensis DSM 5305.</title>
        <authorList>
            <person name="Lucas S."/>
            <person name="Copeland A."/>
            <person name="Lapidus A."/>
            <person name="Bruce D."/>
            <person name="Goodwin L."/>
            <person name="Pitluck S."/>
            <person name="Kyrpides N."/>
            <person name="Mavromatis K."/>
            <person name="Pagani I."/>
            <person name="Ivanova N."/>
            <person name="Ovchinnikova G."/>
            <person name="Lu M."/>
            <person name="Detter J.C."/>
            <person name="Han C."/>
            <person name="Land M."/>
            <person name="Hauser L."/>
            <person name="Markowitz V."/>
            <person name="Cheng J.-F."/>
            <person name="Hugenholtz P."/>
            <person name="Woyke T."/>
            <person name="Wu D."/>
            <person name="Tindall B."/>
            <person name="Pomrenke H.G."/>
            <person name="Brambilla E."/>
            <person name="Klenk H.-P."/>
            <person name="Eisen J.A."/>
        </authorList>
    </citation>
    <scope>NUCLEOTIDE SEQUENCE [LARGE SCALE GENOMIC DNA]</scope>
    <source>
        <strain evidence="14">ATCC 49424 / DSM 5305 / JCM 21570 / NBRC 103401 / IFAM 1448</strain>
    </source>
</reference>
<dbReference type="GO" id="GO:0003725">
    <property type="term" value="F:double-stranded RNA binding"/>
    <property type="evidence" value="ECO:0007669"/>
    <property type="project" value="TreeGrafter"/>
</dbReference>
<feature type="region of interest" description="Disordered" evidence="10">
    <location>
        <begin position="288"/>
        <end position="335"/>
    </location>
</feature>
<name>F0SJD2_RUBBR</name>
<feature type="domain" description="DRBM" evidence="11">
    <location>
        <begin position="166"/>
        <end position="235"/>
    </location>
</feature>
<dbReference type="EC" id="3.1.26.3" evidence="9"/>
<dbReference type="GO" id="GO:0006364">
    <property type="term" value="P:rRNA processing"/>
    <property type="evidence" value="ECO:0007669"/>
    <property type="project" value="UniProtKB-UniRule"/>
</dbReference>
<keyword evidence="6 9" id="KW-0255">Endonuclease</keyword>
<comment type="caution">
    <text evidence="9">Lacks conserved residue(s) required for the propagation of feature annotation.</text>
</comment>